<dbReference type="AlphaFoldDB" id="A0AAN6QGW7"/>
<organism evidence="1 2">
    <name type="scientific">Canariomyces notabilis</name>
    <dbReference type="NCBI Taxonomy" id="2074819"/>
    <lineage>
        <taxon>Eukaryota</taxon>
        <taxon>Fungi</taxon>
        <taxon>Dikarya</taxon>
        <taxon>Ascomycota</taxon>
        <taxon>Pezizomycotina</taxon>
        <taxon>Sordariomycetes</taxon>
        <taxon>Sordariomycetidae</taxon>
        <taxon>Sordariales</taxon>
        <taxon>Chaetomiaceae</taxon>
        <taxon>Canariomyces</taxon>
    </lineage>
</organism>
<comment type="caution">
    <text evidence="1">The sequence shown here is derived from an EMBL/GenBank/DDBJ whole genome shotgun (WGS) entry which is preliminary data.</text>
</comment>
<dbReference type="EMBL" id="MU853356">
    <property type="protein sequence ID" value="KAK4109431.1"/>
    <property type="molecule type" value="Genomic_DNA"/>
</dbReference>
<accession>A0AAN6QGW7</accession>
<evidence type="ECO:0000313" key="1">
    <source>
        <dbReference type="EMBL" id="KAK4109431.1"/>
    </source>
</evidence>
<dbReference type="Proteomes" id="UP001302812">
    <property type="component" value="Unassembled WGS sequence"/>
</dbReference>
<reference evidence="1" key="2">
    <citation type="submission" date="2023-05" db="EMBL/GenBank/DDBJ databases">
        <authorList>
            <consortium name="Lawrence Berkeley National Laboratory"/>
            <person name="Steindorff A."/>
            <person name="Hensen N."/>
            <person name="Bonometti L."/>
            <person name="Westerberg I."/>
            <person name="Brannstrom I.O."/>
            <person name="Guillou S."/>
            <person name="Cros-Aarteil S."/>
            <person name="Calhoun S."/>
            <person name="Haridas S."/>
            <person name="Kuo A."/>
            <person name="Mondo S."/>
            <person name="Pangilinan J."/>
            <person name="Riley R."/>
            <person name="Labutti K."/>
            <person name="Andreopoulos B."/>
            <person name="Lipzen A."/>
            <person name="Chen C."/>
            <person name="Yanf M."/>
            <person name="Daum C."/>
            <person name="Ng V."/>
            <person name="Clum A."/>
            <person name="Ohm R."/>
            <person name="Martin F."/>
            <person name="Silar P."/>
            <person name="Natvig D."/>
            <person name="Lalanne C."/>
            <person name="Gautier V."/>
            <person name="Ament-Velasquez S.L."/>
            <person name="Kruys A."/>
            <person name="Hutchinson M.I."/>
            <person name="Powell A.J."/>
            <person name="Barry K."/>
            <person name="Miller A.N."/>
            <person name="Grigoriev I.V."/>
            <person name="Debuchy R."/>
            <person name="Gladieux P."/>
            <person name="Thoren M.H."/>
            <person name="Johannesson H."/>
        </authorList>
    </citation>
    <scope>NUCLEOTIDE SEQUENCE</scope>
    <source>
        <strain evidence="1">CBS 508.74</strain>
    </source>
</reference>
<sequence length="219" mass="24593">MRRGRPLCRSRRTRRPDLHAVENTILELRRLRREQTLRCPNSDAQECQCCITTSRGHSFSNTIALAFCPVGWCTTLGQAVRPVASACLLFRCASRRDMDTEPKELQHNQGHSRRCQFSSCRICSRGRTIDGQVDPTLLDSHRAINASHYCAVINPRFDGSETQISNGRSPWPAGTTWVKALPIKGRHSTGSEAPHWGRPGFWVERVSTGRQAPPFNISG</sequence>
<reference evidence="1" key="1">
    <citation type="journal article" date="2023" name="Mol. Phylogenet. Evol.">
        <title>Genome-scale phylogeny and comparative genomics of the fungal order Sordariales.</title>
        <authorList>
            <person name="Hensen N."/>
            <person name="Bonometti L."/>
            <person name="Westerberg I."/>
            <person name="Brannstrom I.O."/>
            <person name="Guillou S."/>
            <person name="Cros-Aarteil S."/>
            <person name="Calhoun S."/>
            <person name="Haridas S."/>
            <person name="Kuo A."/>
            <person name="Mondo S."/>
            <person name="Pangilinan J."/>
            <person name="Riley R."/>
            <person name="LaButti K."/>
            <person name="Andreopoulos B."/>
            <person name="Lipzen A."/>
            <person name="Chen C."/>
            <person name="Yan M."/>
            <person name="Daum C."/>
            <person name="Ng V."/>
            <person name="Clum A."/>
            <person name="Steindorff A."/>
            <person name="Ohm R.A."/>
            <person name="Martin F."/>
            <person name="Silar P."/>
            <person name="Natvig D.O."/>
            <person name="Lalanne C."/>
            <person name="Gautier V."/>
            <person name="Ament-Velasquez S.L."/>
            <person name="Kruys A."/>
            <person name="Hutchinson M.I."/>
            <person name="Powell A.J."/>
            <person name="Barry K."/>
            <person name="Miller A.N."/>
            <person name="Grigoriev I.V."/>
            <person name="Debuchy R."/>
            <person name="Gladieux P."/>
            <person name="Hiltunen Thoren M."/>
            <person name="Johannesson H."/>
        </authorList>
    </citation>
    <scope>NUCLEOTIDE SEQUENCE</scope>
    <source>
        <strain evidence="1">CBS 508.74</strain>
    </source>
</reference>
<proteinExistence type="predicted"/>
<protein>
    <submittedName>
        <fullName evidence="1">Uncharacterized protein</fullName>
    </submittedName>
</protein>
<dbReference type="GeneID" id="89933418"/>
<gene>
    <name evidence="1" type="ORF">N656DRAFT_338574</name>
</gene>
<keyword evidence="2" id="KW-1185">Reference proteome</keyword>
<evidence type="ECO:0000313" key="2">
    <source>
        <dbReference type="Proteomes" id="UP001302812"/>
    </source>
</evidence>
<dbReference type="RefSeq" id="XP_064667001.1">
    <property type="nucleotide sequence ID" value="XM_064809295.1"/>
</dbReference>
<name>A0AAN6QGW7_9PEZI</name>